<sequence length="206" mass="23859">MKQQLATMLELQNNMNTKVHANWREQQFEWYRAIWIECAELLDHYGWKWWKKQTPDVDQIALELVDIWHFGLSLLLLQDDSVEDIISRVESGFASPQESGDFAVDLENFTEQTLATKNFDIAGFARLMVGIKMDFETLYVGYVGKNVLNFFRQDNGYQDGTYVKQWGGVEDNEHLVEIVATLDTGSSSFADDLYKSMGARYKKLCQ</sequence>
<name>A0A520MH68_9GAMM</name>
<dbReference type="CDD" id="cd11527">
    <property type="entry name" value="NTP-PPase_dUTPase"/>
    <property type="match status" value="1"/>
</dbReference>
<dbReference type="Proteomes" id="UP000315889">
    <property type="component" value="Unassembled WGS sequence"/>
</dbReference>
<evidence type="ECO:0000313" key="1">
    <source>
        <dbReference type="EMBL" id="RZO20527.1"/>
    </source>
</evidence>
<reference evidence="1 2" key="1">
    <citation type="submission" date="2019-02" db="EMBL/GenBank/DDBJ databases">
        <title>Prokaryotic population dynamics and viral predation in marine succession experiment using metagenomics: the confinement effect.</title>
        <authorList>
            <person name="Haro-Moreno J.M."/>
            <person name="Rodriguez-Valera F."/>
            <person name="Lopez-Perez M."/>
        </authorList>
    </citation>
    <scope>NUCLEOTIDE SEQUENCE [LARGE SCALE GENOMIC DNA]</scope>
    <source>
        <strain evidence="1">MED-G170</strain>
    </source>
</reference>
<proteinExistence type="predicted"/>
<dbReference type="EMBL" id="SHBP01000004">
    <property type="protein sequence ID" value="RZO20527.1"/>
    <property type="molecule type" value="Genomic_DNA"/>
</dbReference>
<dbReference type="SUPFAM" id="SSF101386">
    <property type="entry name" value="all-alpha NTP pyrophosphatases"/>
    <property type="match status" value="1"/>
</dbReference>
<accession>A0A520MH68</accession>
<dbReference type="Gene3D" id="1.10.4010.10">
    <property type="entry name" value="Type II deoxyuridine triphosphatase"/>
    <property type="match status" value="1"/>
</dbReference>
<dbReference type="InterPro" id="IPR014871">
    <property type="entry name" value="dUTPase/dCTP_pyrophosphatase"/>
</dbReference>
<organism evidence="1 2">
    <name type="scientific">SAR92 clade bacterium</name>
    <dbReference type="NCBI Taxonomy" id="2315479"/>
    <lineage>
        <taxon>Bacteria</taxon>
        <taxon>Pseudomonadati</taxon>
        <taxon>Pseudomonadota</taxon>
        <taxon>Gammaproteobacteria</taxon>
        <taxon>Cellvibrionales</taxon>
        <taxon>Porticoccaceae</taxon>
        <taxon>SAR92 clade</taxon>
    </lineage>
</organism>
<comment type="caution">
    <text evidence="1">The sequence shown here is derived from an EMBL/GenBank/DDBJ whole genome shotgun (WGS) entry which is preliminary data.</text>
</comment>
<dbReference type="AlphaFoldDB" id="A0A520MH68"/>
<evidence type="ECO:0000313" key="2">
    <source>
        <dbReference type="Proteomes" id="UP000315889"/>
    </source>
</evidence>
<protein>
    <submittedName>
        <fullName evidence="1">dUTP diphosphatase</fullName>
    </submittedName>
</protein>
<gene>
    <name evidence="1" type="ORF">EVB03_04520</name>
</gene>
<dbReference type="Pfam" id="PF08761">
    <property type="entry name" value="dUTPase_2"/>
    <property type="match status" value="1"/>
</dbReference>